<dbReference type="Pfam" id="PF00400">
    <property type="entry name" value="WD40"/>
    <property type="match status" value="7"/>
</dbReference>
<feature type="compositionally biased region" description="Acidic residues" evidence="6">
    <location>
        <begin position="822"/>
        <end position="852"/>
    </location>
</feature>
<organism evidence="8 9">
    <name type="scientific">Scylla paramamosain</name>
    <name type="common">Mud crab</name>
    <dbReference type="NCBI Taxonomy" id="85552"/>
    <lineage>
        <taxon>Eukaryota</taxon>
        <taxon>Metazoa</taxon>
        <taxon>Ecdysozoa</taxon>
        <taxon>Arthropoda</taxon>
        <taxon>Crustacea</taxon>
        <taxon>Multicrustacea</taxon>
        <taxon>Malacostraca</taxon>
        <taxon>Eumalacostraca</taxon>
        <taxon>Eucarida</taxon>
        <taxon>Decapoda</taxon>
        <taxon>Pleocyemata</taxon>
        <taxon>Brachyura</taxon>
        <taxon>Eubrachyura</taxon>
        <taxon>Portunoidea</taxon>
        <taxon>Portunidae</taxon>
        <taxon>Portuninae</taxon>
        <taxon>Scylla</taxon>
    </lineage>
</organism>
<dbReference type="SUPFAM" id="SSF50978">
    <property type="entry name" value="WD40 repeat-like"/>
    <property type="match status" value="2"/>
</dbReference>
<feature type="repeat" description="WD" evidence="5">
    <location>
        <begin position="477"/>
        <end position="509"/>
    </location>
</feature>
<keyword evidence="9" id="KW-1185">Reference proteome</keyword>
<dbReference type="GO" id="GO:0030686">
    <property type="term" value="C:90S preribosome"/>
    <property type="evidence" value="ECO:0007669"/>
    <property type="project" value="TreeGrafter"/>
</dbReference>
<dbReference type="Proteomes" id="UP001487740">
    <property type="component" value="Unassembled WGS sequence"/>
</dbReference>
<name>A0AAW0U3N7_SCYPA</name>
<dbReference type="PRINTS" id="PR00320">
    <property type="entry name" value="GPROTEINBRPT"/>
</dbReference>
<feature type="repeat" description="WD" evidence="5">
    <location>
        <begin position="188"/>
        <end position="229"/>
    </location>
</feature>
<dbReference type="PROSITE" id="PS50082">
    <property type="entry name" value="WD_REPEATS_2"/>
    <property type="match status" value="7"/>
</dbReference>
<dbReference type="GO" id="GO:0034511">
    <property type="term" value="F:U3 snoRNA binding"/>
    <property type="evidence" value="ECO:0007669"/>
    <property type="project" value="TreeGrafter"/>
</dbReference>
<evidence type="ECO:0000256" key="1">
    <source>
        <dbReference type="ARBA" id="ARBA00004604"/>
    </source>
</evidence>
<dbReference type="InterPro" id="IPR015943">
    <property type="entry name" value="WD40/YVTN_repeat-like_dom_sf"/>
</dbReference>
<dbReference type="PROSITE" id="PS50294">
    <property type="entry name" value="WD_REPEATS_REGION"/>
    <property type="match status" value="6"/>
</dbReference>
<feature type="compositionally biased region" description="Acidic residues" evidence="6">
    <location>
        <begin position="952"/>
        <end position="967"/>
    </location>
</feature>
<keyword evidence="3" id="KW-0677">Repeat</keyword>
<feature type="repeat" description="WD" evidence="5">
    <location>
        <begin position="100"/>
        <end position="141"/>
    </location>
</feature>
<dbReference type="CDD" id="cd00200">
    <property type="entry name" value="WD40"/>
    <property type="match status" value="1"/>
</dbReference>
<dbReference type="PANTHER" id="PTHR19854">
    <property type="entry name" value="TRANSDUCIN BETA-LIKE 3"/>
    <property type="match status" value="1"/>
</dbReference>
<comment type="subcellular location">
    <subcellularLocation>
        <location evidence="1">Nucleus</location>
        <location evidence="1">Nucleolus</location>
    </subcellularLocation>
</comment>
<feature type="repeat" description="WD" evidence="5">
    <location>
        <begin position="561"/>
        <end position="602"/>
    </location>
</feature>
<feature type="repeat" description="WD" evidence="5">
    <location>
        <begin position="603"/>
        <end position="634"/>
    </location>
</feature>
<sequence>MGSKALLKTNFTVEAKYDAYFTGQRVEVTSDGSAVVCECGDSVGVVSLASGKVTGRISCEEDQVTCLALSPDDSYLVVALKSTSIQQHQWPSLELVRSFKSYHRGPVTAMAWDTTSTLMVSGGADSAARVWDLVNKYCTHSLKGASGVFGAVTFHPELTKVPQVYGAVANNIHVWTLESGSSTMSATLAGHHSAVTAIQVTHDTSQLVSCGLDRVVILWDLTTFNSLKVVPVLESLSGIVLQPQGSLFPGAQEGSDHVYALVVGDKGAPSVWEVDSGREVWRAPQPLLSLPDKDGVTLVNQMVYCKALESVVMTTYDHSILFAKISSMKIWKQLAGYNDQILDAVFVGAGESHLVVATNSIQLRIYHCESFSCCLIQGHEALVLALARHPTLPSIFASSSHDNSVRVWRLREDGGADCLAIAKGHTLSVGSVAISQGFMVTGSKDMCIKKWILGNEILESSKESVASVVPLTSSYTEKAHEKDINSMCVSVNGKLIATGSQDKTAKVWDSSSLALLGVLRGHRRGLWCVQFSPVDEVLATASADATIKIWTVTDFSNAITLEGHSVSVLRLCWVSEGQQLLSTASDGLLKLWTIKTRQCVQTFDQHQDKAWAMAVSEDEKRVVTGGEDAALVMWRDVTQEEKDKAAEEAARFAAEEQTLLNLIQNKEWTKALAIAVRLGQPGRALKIMKTLLDEMPGELPAVMAKLRLDQVAALLEFATSWNTKTKDSREAQSIINVVLRMYLPEELEGLDGWQKTLEGLLPYTERHQRRVAALHQSAGILSYMSSCLTLGADPSIVQLPPVMDEAELLTMIPVQKPTTENMESDNNDDDDDNDENDDDDDDEEEEEEEGDEEVKITLQNSIMKVDEGSESDSDEEEEAVEEMEMHPAIKDEGERNGAVGSDEDEGIEEGSDGNGGSEEDSDQERTSEAPLASRDDLEANYVLEKIQASSGSEDEEVVSGEEQEEDQEVGRKRKGFSVDQLQLERKRKNKKMKGSRENAKEGVHMKNRTMIYGKMLDLDLSEHPDVISHECFVDKHNITGARGVTGLPGLLAV</sequence>
<dbReference type="GO" id="GO:0032040">
    <property type="term" value="C:small-subunit processome"/>
    <property type="evidence" value="ECO:0007669"/>
    <property type="project" value="InterPro"/>
</dbReference>
<evidence type="ECO:0000256" key="3">
    <source>
        <dbReference type="ARBA" id="ARBA00022737"/>
    </source>
</evidence>
<dbReference type="GO" id="GO:0000472">
    <property type="term" value="P:endonucleolytic cleavage to generate mature 5'-end of SSU-rRNA from (SSU-rRNA, 5.8S rRNA, LSU-rRNA)"/>
    <property type="evidence" value="ECO:0007669"/>
    <property type="project" value="TreeGrafter"/>
</dbReference>
<feature type="domain" description="U3 small nucleolar RNA-associated protein 13 C-terminal" evidence="7">
    <location>
        <begin position="656"/>
        <end position="786"/>
    </location>
</feature>
<proteinExistence type="predicted"/>
<feature type="compositionally biased region" description="Basic and acidic residues" evidence="6">
    <location>
        <begin position="923"/>
        <end position="937"/>
    </location>
</feature>
<feature type="region of interest" description="Disordered" evidence="6">
    <location>
        <begin position="814"/>
        <end position="1000"/>
    </location>
</feature>
<dbReference type="InterPro" id="IPR013934">
    <property type="entry name" value="Utp13_C"/>
</dbReference>
<dbReference type="SMART" id="SM00320">
    <property type="entry name" value="WD40"/>
    <property type="match status" value="10"/>
</dbReference>
<dbReference type="EMBL" id="JARAKH010000019">
    <property type="protein sequence ID" value="KAK8394164.1"/>
    <property type="molecule type" value="Genomic_DNA"/>
</dbReference>
<feature type="compositionally biased region" description="Acidic residues" evidence="6">
    <location>
        <begin position="901"/>
        <end position="922"/>
    </location>
</feature>
<evidence type="ECO:0000313" key="9">
    <source>
        <dbReference type="Proteomes" id="UP001487740"/>
    </source>
</evidence>
<dbReference type="InterPro" id="IPR036322">
    <property type="entry name" value="WD40_repeat_dom_sf"/>
</dbReference>
<dbReference type="Pfam" id="PF08625">
    <property type="entry name" value="Utp13"/>
    <property type="match status" value="1"/>
</dbReference>
<gene>
    <name evidence="8" type="ORF">O3P69_006391</name>
</gene>
<feature type="repeat" description="WD" evidence="5">
    <location>
        <begin position="519"/>
        <end position="560"/>
    </location>
</feature>
<evidence type="ECO:0000256" key="5">
    <source>
        <dbReference type="PROSITE-ProRule" id="PRU00221"/>
    </source>
</evidence>
<dbReference type="AlphaFoldDB" id="A0AAW0U3N7"/>
<dbReference type="PANTHER" id="PTHR19854:SF15">
    <property type="entry name" value="TRANSDUCIN BETA-LIKE PROTEIN 3"/>
    <property type="match status" value="1"/>
</dbReference>
<reference evidence="8 9" key="1">
    <citation type="submission" date="2023-03" db="EMBL/GenBank/DDBJ databases">
        <title>High-quality genome of Scylla paramamosain provides insights in environmental adaptation.</title>
        <authorList>
            <person name="Zhang L."/>
        </authorList>
    </citation>
    <scope>NUCLEOTIDE SEQUENCE [LARGE SCALE GENOMIC DNA]</scope>
    <source>
        <strain evidence="8">LZ_2023a</strain>
        <tissue evidence="8">Muscle</tissue>
    </source>
</reference>
<evidence type="ECO:0000256" key="4">
    <source>
        <dbReference type="ARBA" id="ARBA00023242"/>
    </source>
</evidence>
<dbReference type="InterPro" id="IPR001680">
    <property type="entry name" value="WD40_rpt"/>
</dbReference>
<evidence type="ECO:0000256" key="6">
    <source>
        <dbReference type="SAM" id="MobiDB-lite"/>
    </source>
</evidence>
<evidence type="ECO:0000259" key="7">
    <source>
        <dbReference type="Pfam" id="PF08625"/>
    </source>
</evidence>
<keyword evidence="4" id="KW-0539">Nucleus</keyword>
<evidence type="ECO:0000313" key="8">
    <source>
        <dbReference type="EMBL" id="KAK8394164.1"/>
    </source>
</evidence>
<dbReference type="PROSITE" id="PS00678">
    <property type="entry name" value="WD_REPEATS_1"/>
    <property type="match status" value="2"/>
</dbReference>
<feature type="compositionally biased region" description="Basic and acidic residues" evidence="6">
    <location>
        <begin position="883"/>
        <end position="895"/>
    </location>
</feature>
<protein>
    <recommendedName>
        <fullName evidence="7">U3 small nucleolar RNA-associated protein 13 C-terminal domain-containing protein</fullName>
    </recommendedName>
</protein>
<feature type="compositionally biased region" description="Acidic residues" evidence="6">
    <location>
        <begin position="868"/>
        <end position="882"/>
    </location>
</feature>
<dbReference type="Gene3D" id="2.130.10.10">
    <property type="entry name" value="YVTN repeat-like/Quinoprotein amine dehydrogenase"/>
    <property type="match status" value="4"/>
</dbReference>
<keyword evidence="2 5" id="KW-0853">WD repeat</keyword>
<evidence type="ECO:0000256" key="2">
    <source>
        <dbReference type="ARBA" id="ARBA00022574"/>
    </source>
</evidence>
<dbReference type="InterPro" id="IPR020472">
    <property type="entry name" value="WD40_PAC1"/>
</dbReference>
<accession>A0AAW0U3N7</accession>
<dbReference type="GO" id="GO:0000480">
    <property type="term" value="P:endonucleolytic cleavage in 5'-ETS of tricistronic rRNA transcript (SSU-rRNA, 5.8S rRNA, LSU-rRNA)"/>
    <property type="evidence" value="ECO:0007669"/>
    <property type="project" value="TreeGrafter"/>
</dbReference>
<feature type="repeat" description="WD" evidence="5">
    <location>
        <begin position="376"/>
        <end position="411"/>
    </location>
</feature>
<dbReference type="InterPro" id="IPR019775">
    <property type="entry name" value="WD40_repeat_CS"/>
</dbReference>
<comment type="caution">
    <text evidence="8">The sequence shown here is derived from an EMBL/GenBank/DDBJ whole genome shotgun (WGS) entry which is preliminary data.</text>
</comment>